<accession>A0A6A0AIP0</accession>
<dbReference type="EMBL" id="BLLF01006063">
    <property type="protein sequence ID" value="GFH31914.1"/>
    <property type="molecule type" value="Genomic_DNA"/>
</dbReference>
<evidence type="ECO:0000313" key="7">
    <source>
        <dbReference type="Proteomes" id="UP000485058"/>
    </source>
</evidence>
<keyword evidence="3" id="KW-0378">Hydrolase</keyword>
<protein>
    <submittedName>
        <fullName evidence="6">Adenine deaminase</fullName>
    </submittedName>
</protein>
<dbReference type="InterPro" id="IPR006330">
    <property type="entry name" value="Ado/ade_deaminase"/>
</dbReference>
<evidence type="ECO:0000256" key="2">
    <source>
        <dbReference type="ARBA" id="ARBA00022723"/>
    </source>
</evidence>
<name>A0A6A0AIP0_HAELA</name>
<keyword evidence="7" id="KW-1185">Reference proteome</keyword>
<evidence type="ECO:0000256" key="1">
    <source>
        <dbReference type="ARBA" id="ARBA00001947"/>
    </source>
</evidence>
<evidence type="ECO:0000256" key="3">
    <source>
        <dbReference type="ARBA" id="ARBA00022801"/>
    </source>
</evidence>
<dbReference type="InterPro" id="IPR001365">
    <property type="entry name" value="A_deaminase_dom"/>
</dbReference>
<dbReference type="Gene3D" id="3.20.20.140">
    <property type="entry name" value="Metal-dependent hydrolases"/>
    <property type="match status" value="1"/>
</dbReference>
<dbReference type="Pfam" id="PF00962">
    <property type="entry name" value="A_deaminase"/>
    <property type="match status" value="1"/>
</dbReference>
<keyword evidence="4" id="KW-0862">Zinc</keyword>
<evidence type="ECO:0000259" key="5">
    <source>
        <dbReference type="Pfam" id="PF00962"/>
    </source>
</evidence>
<dbReference type="AlphaFoldDB" id="A0A6A0AIP0"/>
<gene>
    <name evidence="6" type="ORF">HaLaN_31044</name>
</gene>
<dbReference type="InterPro" id="IPR032466">
    <property type="entry name" value="Metal_Hydrolase"/>
</dbReference>
<dbReference type="SUPFAM" id="SSF51556">
    <property type="entry name" value="Metallo-dependent hydrolases"/>
    <property type="match status" value="1"/>
</dbReference>
<organism evidence="6 7">
    <name type="scientific">Haematococcus lacustris</name>
    <name type="common">Green alga</name>
    <name type="synonym">Haematococcus pluvialis</name>
    <dbReference type="NCBI Taxonomy" id="44745"/>
    <lineage>
        <taxon>Eukaryota</taxon>
        <taxon>Viridiplantae</taxon>
        <taxon>Chlorophyta</taxon>
        <taxon>core chlorophytes</taxon>
        <taxon>Chlorophyceae</taxon>
        <taxon>CS clade</taxon>
        <taxon>Chlamydomonadales</taxon>
        <taxon>Haematococcaceae</taxon>
        <taxon>Haematococcus</taxon>
    </lineage>
</organism>
<dbReference type="GO" id="GO:0000034">
    <property type="term" value="F:adenine deaminase activity"/>
    <property type="evidence" value="ECO:0007669"/>
    <property type="project" value="TreeGrafter"/>
</dbReference>
<comment type="caution">
    <text evidence="6">The sequence shown here is derived from an EMBL/GenBank/DDBJ whole genome shotgun (WGS) entry which is preliminary data.</text>
</comment>
<dbReference type="GO" id="GO:0046872">
    <property type="term" value="F:metal ion binding"/>
    <property type="evidence" value="ECO:0007669"/>
    <property type="project" value="UniProtKB-KW"/>
</dbReference>
<feature type="non-terminal residue" evidence="6">
    <location>
        <position position="111"/>
    </location>
</feature>
<feature type="domain" description="Adenosine deaminase" evidence="5">
    <location>
        <begin position="40"/>
        <end position="111"/>
    </location>
</feature>
<dbReference type="GO" id="GO:0005829">
    <property type="term" value="C:cytosol"/>
    <property type="evidence" value="ECO:0007669"/>
    <property type="project" value="TreeGrafter"/>
</dbReference>
<evidence type="ECO:0000313" key="6">
    <source>
        <dbReference type="EMBL" id="GFH31914.1"/>
    </source>
</evidence>
<comment type="cofactor">
    <cofactor evidence="1">
        <name>Zn(2+)</name>
        <dbReference type="ChEBI" id="CHEBI:29105"/>
    </cofactor>
</comment>
<proteinExistence type="predicted"/>
<evidence type="ECO:0000256" key="4">
    <source>
        <dbReference type="ARBA" id="ARBA00022833"/>
    </source>
</evidence>
<dbReference type="GO" id="GO:0043103">
    <property type="term" value="P:hypoxanthine salvage"/>
    <property type="evidence" value="ECO:0007669"/>
    <property type="project" value="TreeGrafter"/>
</dbReference>
<dbReference type="GO" id="GO:0006146">
    <property type="term" value="P:adenine catabolic process"/>
    <property type="evidence" value="ECO:0007669"/>
    <property type="project" value="TreeGrafter"/>
</dbReference>
<dbReference type="PANTHER" id="PTHR43114">
    <property type="entry name" value="ADENINE DEAMINASE"/>
    <property type="match status" value="1"/>
</dbReference>
<dbReference type="Proteomes" id="UP000485058">
    <property type="component" value="Unassembled WGS sequence"/>
</dbReference>
<reference evidence="6 7" key="1">
    <citation type="submission" date="2020-02" db="EMBL/GenBank/DDBJ databases">
        <title>Draft genome sequence of Haematococcus lacustris strain NIES-144.</title>
        <authorList>
            <person name="Morimoto D."/>
            <person name="Nakagawa S."/>
            <person name="Yoshida T."/>
            <person name="Sawayama S."/>
        </authorList>
    </citation>
    <scope>NUCLEOTIDE SEQUENCE [LARGE SCALE GENOMIC DNA]</scope>
    <source>
        <strain evidence="6 7">NIES-144</strain>
    </source>
</reference>
<sequence>MGGCCKPAQQACSATNSAVNSAISPPLVLFCPAQPYLSHIIGVGLDSSELGNPPLKFEKVMARVRELGLPVVAHAGEEGPAQYVWDTIKVLKASRVDHGVHSLDDPELMAH</sequence>
<keyword evidence="2" id="KW-0479">Metal-binding</keyword>
<dbReference type="PANTHER" id="PTHR43114:SF6">
    <property type="entry name" value="ADENINE DEAMINASE"/>
    <property type="match status" value="1"/>
</dbReference>